<keyword evidence="1" id="KW-1133">Transmembrane helix</keyword>
<dbReference type="EMBL" id="GL348720">
    <property type="protein sequence ID" value="EFH41693.1"/>
    <property type="molecule type" value="Genomic_DNA"/>
</dbReference>
<feature type="transmembrane region" description="Helical" evidence="1">
    <location>
        <begin position="69"/>
        <end position="86"/>
    </location>
</feature>
<evidence type="ECO:0000313" key="3">
    <source>
        <dbReference type="Proteomes" id="UP000008694"/>
    </source>
</evidence>
<proteinExistence type="predicted"/>
<keyword evidence="1" id="KW-0472">Membrane</keyword>
<dbReference type="AlphaFoldDB" id="D7MP93"/>
<evidence type="ECO:0008006" key="4">
    <source>
        <dbReference type="Google" id="ProtNLM"/>
    </source>
</evidence>
<keyword evidence="1" id="KW-0812">Transmembrane</keyword>
<organism evidence="3">
    <name type="scientific">Arabidopsis lyrata subsp. lyrata</name>
    <name type="common">Lyre-leaved rock-cress</name>
    <dbReference type="NCBI Taxonomy" id="81972"/>
    <lineage>
        <taxon>Eukaryota</taxon>
        <taxon>Viridiplantae</taxon>
        <taxon>Streptophyta</taxon>
        <taxon>Embryophyta</taxon>
        <taxon>Tracheophyta</taxon>
        <taxon>Spermatophyta</taxon>
        <taxon>Magnoliopsida</taxon>
        <taxon>eudicotyledons</taxon>
        <taxon>Gunneridae</taxon>
        <taxon>Pentapetalae</taxon>
        <taxon>rosids</taxon>
        <taxon>malvids</taxon>
        <taxon>Brassicales</taxon>
        <taxon>Brassicaceae</taxon>
        <taxon>Camelineae</taxon>
        <taxon>Arabidopsis</taxon>
    </lineage>
</organism>
<keyword evidence="3" id="KW-1185">Reference proteome</keyword>
<name>D7MP93_ARALL</name>
<reference evidence="3" key="1">
    <citation type="journal article" date="2011" name="Nat. Genet.">
        <title>The Arabidopsis lyrata genome sequence and the basis of rapid genome size change.</title>
        <authorList>
            <person name="Hu T.T."/>
            <person name="Pattyn P."/>
            <person name="Bakker E.G."/>
            <person name="Cao J."/>
            <person name="Cheng J.-F."/>
            <person name="Clark R.M."/>
            <person name="Fahlgren N."/>
            <person name="Fawcett J.A."/>
            <person name="Grimwood J."/>
            <person name="Gundlach H."/>
            <person name="Haberer G."/>
            <person name="Hollister J.D."/>
            <person name="Ossowski S."/>
            <person name="Ottilar R.P."/>
            <person name="Salamov A.A."/>
            <person name="Schneeberger K."/>
            <person name="Spannagl M."/>
            <person name="Wang X."/>
            <person name="Yang L."/>
            <person name="Nasrallah M.E."/>
            <person name="Bergelson J."/>
            <person name="Carrington J.C."/>
            <person name="Gaut B.S."/>
            <person name="Schmutz J."/>
            <person name="Mayer K.F.X."/>
            <person name="Van de Peer Y."/>
            <person name="Grigoriev I.V."/>
            <person name="Nordborg M."/>
            <person name="Weigel D."/>
            <person name="Guo Y.-L."/>
        </authorList>
    </citation>
    <scope>NUCLEOTIDE SEQUENCE [LARGE SCALE GENOMIC DNA]</scope>
    <source>
        <strain evidence="3">cv. MN47</strain>
    </source>
</reference>
<dbReference type="HOGENOM" id="CLU_2486405_0_0_1"/>
<evidence type="ECO:0000313" key="2">
    <source>
        <dbReference type="EMBL" id="EFH41693.1"/>
    </source>
</evidence>
<accession>D7MP93</accession>
<protein>
    <recommendedName>
        <fullName evidence="4">Transmembrane protein</fullName>
    </recommendedName>
</protein>
<sequence length="87" mass="9858">MKQNKLGLRREQLSTGFLKVITAVAFALENVDDDDDGCVNEMIIALGGFIFLMCTDIEFKYTLFLKTKWLLVVISNVFLFVVLGSYL</sequence>
<gene>
    <name evidence="2" type="ORF">ARALYDRAFT_917336</name>
</gene>
<dbReference type="Proteomes" id="UP000008694">
    <property type="component" value="Unassembled WGS sequence"/>
</dbReference>
<evidence type="ECO:0000256" key="1">
    <source>
        <dbReference type="SAM" id="Phobius"/>
    </source>
</evidence>
<dbReference type="Gramene" id="scaffold_800736.1">
    <property type="protein sequence ID" value="scaffold_800736.1"/>
    <property type="gene ID" value="scaffold_800736.1"/>
</dbReference>